<dbReference type="InterPro" id="IPR024492">
    <property type="entry name" value="DUF2764"/>
</dbReference>
<dbReference type="Proteomes" id="UP000722121">
    <property type="component" value="Unassembled WGS sequence"/>
</dbReference>
<evidence type="ECO:0000313" key="2">
    <source>
        <dbReference type="Proteomes" id="UP000722121"/>
    </source>
</evidence>
<reference evidence="1 2" key="1">
    <citation type="submission" date="2021-02" db="EMBL/GenBank/DDBJ databases">
        <title>Activity-based single-cell genomes from oceanic crustal fluid captures similar information to metagenomic and metatranscriptomic surveys with orders of magnitude less sampling.</title>
        <authorList>
            <person name="D'Angelo T.S."/>
            <person name="Orcutt B.N."/>
        </authorList>
    </citation>
    <scope>NUCLEOTIDE SEQUENCE [LARGE SCALE GENOMIC DNA]</scope>
    <source>
        <strain evidence="1">AH-315-G07</strain>
    </source>
</reference>
<dbReference type="Pfam" id="PF10962">
    <property type="entry name" value="DUF2764"/>
    <property type="match status" value="1"/>
</dbReference>
<comment type="caution">
    <text evidence="1">The sequence shown here is derived from an EMBL/GenBank/DDBJ whole genome shotgun (WGS) entry which is preliminary data.</text>
</comment>
<name>A0ABS3AQ96_9BACT</name>
<proteinExistence type="predicted"/>
<organism evidence="1 2">
    <name type="scientific">Simkania negevensis</name>
    <dbReference type="NCBI Taxonomy" id="83561"/>
    <lineage>
        <taxon>Bacteria</taxon>
        <taxon>Pseudomonadati</taxon>
        <taxon>Chlamydiota</taxon>
        <taxon>Chlamydiia</taxon>
        <taxon>Parachlamydiales</taxon>
        <taxon>Simkaniaceae</taxon>
        <taxon>Simkania</taxon>
    </lineage>
</organism>
<protein>
    <submittedName>
        <fullName evidence="1">DUF2764 family protein</fullName>
    </submittedName>
</protein>
<evidence type="ECO:0000313" key="1">
    <source>
        <dbReference type="EMBL" id="MBN4066895.1"/>
    </source>
</evidence>
<gene>
    <name evidence="1" type="ORF">JYU14_02305</name>
</gene>
<accession>A0ABS3AQ96</accession>
<keyword evidence="2" id="KW-1185">Reference proteome</keyword>
<sequence length="257" mass="30408">METTYYYFLASLLPQLEMGHPPALHYSDLLPLLRENLTERDFSLVEVMRRLTDLDNIRALWLERGVDPRGNFTGVELEEALNDGEGLPDYVYTFMRQYDKLVERLRRYSKLYVAYFREEGEEACGFLARYLRFEREWRLVFVGFRAKKAGRDLAVELQDEDPYDPLVAQLMAQKDGKVFDPPYGYELLRPLFEEHMDAPLLLHKALCEYRFGYIEKMKERELFSVDVVLGYFAQLSLVERWIELDSDEGKQVVNRIV</sequence>
<dbReference type="EMBL" id="JAFITR010000036">
    <property type="protein sequence ID" value="MBN4066895.1"/>
    <property type="molecule type" value="Genomic_DNA"/>
</dbReference>